<accession>A0A9X6NH59</accession>
<organism evidence="7 8">
    <name type="scientific">Hypsibius exemplaris</name>
    <name type="common">Freshwater tardigrade</name>
    <dbReference type="NCBI Taxonomy" id="2072580"/>
    <lineage>
        <taxon>Eukaryota</taxon>
        <taxon>Metazoa</taxon>
        <taxon>Ecdysozoa</taxon>
        <taxon>Tardigrada</taxon>
        <taxon>Eutardigrada</taxon>
        <taxon>Parachela</taxon>
        <taxon>Hypsibioidea</taxon>
        <taxon>Hypsibiidae</taxon>
        <taxon>Hypsibius</taxon>
    </lineage>
</organism>
<dbReference type="Pfam" id="PF00347">
    <property type="entry name" value="Ribosomal_L6"/>
    <property type="match status" value="2"/>
</dbReference>
<feature type="domain" description="Large ribosomal subunit protein uL6 alpha-beta" evidence="6">
    <location>
        <begin position="74"/>
        <end position="145"/>
    </location>
</feature>
<dbReference type="FunFam" id="3.90.930.12:FF:000004">
    <property type="entry name" value="60S ribosomal protein L9"/>
    <property type="match status" value="1"/>
</dbReference>
<dbReference type="GO" id="GO:0003735">
    <property type="term" value="F:structural constituent of ribosome"/>
    <property type="evidence" value="ECO:0007669"/>
    <property type="project" value="InterPro"/>
</dbReference>
<dbReference type="EMBL" id="MTYJ01000281">
    <property type="protein sequence ID" value="OWA52688.1"/>
    <property type="molecule type" value="Genomic_DNA"/>
</dbReference>
<keyword evidence="2 7" id="KW-0689">Ribosomal protein</keyword>
<dbReference type="PANTHER" id="PTHR11655">
    <property type="entry name" value="60S/50S RIBOSOMAL PROTEIN L6/L9"/>
    <property type="match status" value="1"/>
</dbReference>
<comment type="caution">
    <text evidence="7">The sequence shown here is derived from an EMBL/GenBank/DDBJ whole genome shotgun (WGS) entry which is preliminary data.</text>
</comment>
<dbReference type="InterPro" id="IPR020040">
    <property type="entry name" value="Ribosomal_uL6_a/b-dom"/>
</dbReference>
<dbReference type="FunFam" id="3.90.930.12:FF:000003">
    <property type="entry name" value="60S ribosomal protein L9"/>
    <property type="match status" value="1"/>
</dbReference>
<proteinExistence type="inferred from homology"/>
<evidence type="ECO:0000256" key="5">
    <source>
        <dbReference type="ARBA" id="ARBA00035349"/>
    </source>
</evidence>
<keyword evidence="8" id="KW-1185">Reference proteome</keyword>
<dbReference type="SUPFAM" id="SSF56053">
    <property type="entry name" value="Ribosomal protein L6"/>
    <property type="match status" value="2"/>
</dbReference>
<keyword evidence="3" id="KW-0687">Ribonucleoprotein</keyword>
<dbReference type="GO" id="GO:0022625">
    <property type="term" value="C:cytosolic large ribosomal subunit"/>
    <property type="evidence" value="ECO:0007669"/>
    <property type="project" value="TreeGrafter"/>
</dbReference>
<dbReference type="AlphaFoldDB" id="A0A9X6NH59"/>
<reference evidence="8" key="1">
    <citation type="submission" date="2017-01" db="EMBL/GenBank/DDBJ databases">
        <title>Comparative genomics of anhydrobiosis in the tardigrade Hypsibius dujardini.</title>
        <authorList>
            <person name="Yoshida Y."/>
            <person name="Koutsovoulos G."/>
            <person name="Laetsch D."/>
            <person name="Stevens L."/>
            <person name="Kumar S."/>
            <person name="Horikawa D."/>
            <person name="Ishino K."/>
            <person name="Komine S."/>
            <person name="Tomita M."/>
            <person name="Blaxter M."/>
            <person name="Arakawa K."/>
        </authorList>
    </citation>
    <scope>NUCLEOTIDE SEQUENCE [LARGE SCALE GENOMIC DNA]</scope>
    <source>
        <strain evidence="8">Z151</strain>
    </source>
</reference>
<protein>
    <recommendedName>
        <fullName evidence="4">Large ribosomal subunit protein uL6</fullName>
    </recommendedName>
    <alternativeName>
        <fullName evidence="5">60S ribosomal protein L9</fullName>
    </alternativeName>
</protein>
<dbReference type="GO" id="GO:0002181">
    <property type="term" value="P:cytoplasmic translation"/>
    <property type="evidence" value="ECO:0007669"/>
    <property type="project" value="TreeGrafter"/>
</dbReference>
<evidence type="ECO:0000313" key="8">
    <source>
        <dbReference type="Proteomes" id="UP000192578"/>
    </source>
</evidence>
<feature type="domain" description="Large ribosomal subunit protein uL6 alpha-beta" evidence="6">
    <location>
        <begin position="168"/>
        <end position="238"/>
    </location>
</feature>
<dbReference type="OrthoDB" id="10252633at2759"/>
<dbReference type="GO" id="GO:0019843">
    <property type="term" value="F:rRNA binding"/>
    <property type="evidence" value="ECO:0007669"/>
    <property type="project" value="InterPro"/>
</dbReference>
<evidence type="ECO:0000256" key="3">
    <source>
        <dbReference type="ARBA" id="ARBA00023274"/>
    </source>
</evidence>
<evidence type="ECO:0000256" key="1">
    <source>
        <dbReference type="ARBA" id="ARBA00009356"/>
    </source>
</evidence>
<dbReference type="InterPro" id="IPR036789">
    <property type="entry name" value="Ribosomal_uL6-like_a/b-dom_sf"/>
</dbReference>
<evidence type="ECO:0000259" key="6">
    <source>
        <dbReference type="Pfam" id="PF00347"/>
    </source>
</evidence>
<dbReference type="Gene3D" id="3.90.930.12">
    <property type="entry name" value="Ribosomal protein L6, alpha-beta domain"/>
    <property type="match status" value="2"/>
</dbReference>
<gene>
    <name evidence="7" type="ORF">BV898_17134</name>
</gene>
<evidence type="ECO:0000313" key="7">
    <source>
        <dbReference type="EMBL" id="OWA52688.1"/>
    </source>
</evidence>
<dbReference type="PROSITE" id="PS00700">
    <property type="entry name" value="RIBOSOMAL_L6_2"/>
    <property type="match status" value="1"/>
</dbReference>
<dbReference type="PANTHER" id="PTHR11655:SF16">
    <property type="entry name" value="60S RIBOSOMAL PROTEIN L9"/>
    <property type="match status" value="1"/>
</dbReference>
<dbReference type="InterPro" id="IPR000702">
    <property type="entry name" value="Ribosomal_uL6-like"/>
</dbReference>
<sequence>MKQEWAGGLVAFGLIDHVDLTAALLFSLVFSQQKQLRSSCLRKSSGSPRFLTSLPTSDFVIIMKIIQSHQDVVVPKGVEVSVSKRAVTVKGKRGTLKREFQHIQVDMYKVGKQRVRVEKWFGVRKQLAAVRTVCTHIENMIKGVTLGYRYKMRSVYAHFPINASSQKSNTVVEIRNFLGEKIIRTVNMAPGVTCINSPDQKDELVLEGIDLELVSQSAARIQQATTVKNKDIRKFLDGIYVSERTNIEKA</sequence>
<comment type="similarity">
    <text evidence="1">Belongs to the universal ribosomal protein uL6 family.</text>
</comment>
<name>A0A9X6NH59_HYPEX</name>
<evidence type="ECO:0000256" key="4">
    <source>
        <dbReference type="ARBA" id="ARBA00035246"/>
    </source>
</evidence>
<dbReference type="Proteomes" id="UP000192578">
    <property type="component" value="Unassembled WGS sequence"/>
</dbReference>
<dbReference type="InterPro" id="IPR002359">
    <property type="entry name" value="Ribosomal_uL6_CS2"/>
</dbReference>
<evidence type="ECO:0000256" key="2">
    <source>
        <dbReference type="ARBA" id="ARBA00022980"/>
    </source>
</evidence>